<keyword evidence="1" id="KW-1133">Transmembrane helix</keyword>
<dbReference type="GO" id="GO:0016301">
    <property type="term" value="F:kinase activity"/>
    <property type="evidence" value="ECO:0007669"/>
    <property type="project" value="UniProtKB-KW"/>
</dbReference>
<dbReference type="CDD" id="cd07302">
    <property type="entry name" value="CHD"/>
    <property type="match status" value="1"/>
</dbReference>
<dbReference type="SUPFAM" id="SSF55073">
    <property type="entry name" value="Nucleotide cyclase"/>
    <property type="match status" value="1"/>
</dbReference>
<dbReference type="PROSITE" id="PS50125">
    <property type="entry name" value="GUANYLATE_CYCLASE_2"/>
    <property type="match status" value="1"/>
</dbReference>
<name>A0A0F4QTW5_9GAMM</name>
<sequence length="742" mass="81934">MSLPRLWRKYYQQWLCGICLIALFILLQLLTLSPASPYGDALKRLEGLGYDLRLKSTLSMQSRSFLPIVIVDIDEPSLKQIGRFPWSRHVMARMQSQLADAGVAVIAYDILFSEPELNPAQQVLEHLSNAATPDVTHALNALAPSIDADEAFASRLQDTDTVLGLLFEHQPEIQVGTLPETIFFSTISATALPVPSFAGHVANVTELQQNSPGSGFINSAPDSDGFIRNSMLLARHQGQLYPALALEAARLYTMAEQVEVVTKPFGTGHSVAGIRLGTALIPTDDYGRVNVPYRGPAFSFPYVSAADVLNGEIDRDLFDQAIVFVGTSAVGHADLRTTPVGVQYPGVEVHANVLEGLVFPELLPSRPNWMDGAVIMLLLLLGFLCVLVLPRLEVLGIAIFTLCLSALFIVLSIYLWVALRLDLPQVAILAMLVSQAMILGSLGFVREHKERLQIKSIFDQYVPPAHIQAMLDNPDSVSMEGEKRDITVLFADIRSFTTISESLDAGRLKSYLNQYFSPITRIIFEHQGTIDKYVGDMVMAFWNAPLPVEQHPELAVRCAMAMQEQVEALQAPMREQSLPPFKIGIGLNTGDMNVGDMGSEYRRAYTVLGDAVNLGSRLEGLTKFYGVGILINETTHAQCPGLICRPIDKVKVKGKNQAVTVYEPICSQDTITPEISDELEAHKQAWSLYLSQQWQQALSAFTKLKERAPERKIYTLMKERILVLQANPPGAQWDGSYTHTSK</sequence>
<dbReference type="PANTHER" id="PTHR43081:SF1">
    <property type="entry name" value="ADENYLATE CYCLASE, TERMINAL-DIFFERENTIATION SPECIFIC"/>
    <property type="match status" value="1"/>
</dbReference>
<dbReference type="GO" id="GO:0004016">
    <property type="term" value="F:adenylate cyclase activity"/>
    <property type="evidence" value="ECO:0007669"/>
    <property type="project" value="UniProtKB-ARBA"/>
</dbReference>
<protein>
    <submittedName>
        <fullName evidence="3">Histidine kinase</fullName>
    </submittedName>
</protein>
<dbReference type="GO" id="GO:0035556">
    <property type="term" value="P:intracellular signal transduction"/>
    <property type="evidence" value="ECO:0007669"/>
    <property type="project" value="InterPro"/>
</dbReference>
<dbReference type="SMART" id="SM01080">
    <property type="entry name" value="CHASE2"/>
    <property type="match status" value="1"/>
</dbReference>
<keyword evidence="1" id="KW-0812">Transmembrane</keyword>
<dbReference type="Pfam" id="PF05226">
    <property type="entry name" value="CHASE2"/>
    <property type="match status" value="1"/>
</dbReference>
<reference evidence="3 4" key="1">
    <citation type="journal article" date="2015" name="BMC Genomics">
        <title>Genome mining reveals unlocked bioactive potential of marine Gram-negative bacteria.</title>
        <authorList>
            <person name="Machado H."/>
            <person name="Sonnenschein E.C."/>
            <person name="Melchiorsen J."/>
            <person name="Gram L."/>
        </authorList>
    </citation>
    <scope>NUCLEOTIDE SEQUENCE [LARGE SCALE GENOMIC DNA]</scope>
    <source>
        <strain evidence="3 4">S2471</strain>
    </source>
</reference>
<keyword evidence="3" id="KW-0808">Transferase</keyword>
<dbReference type="AlphaFoldDB" id="A0A0F4QTW5"/>
<proteinExistence type="predicted"/>
<keyword evidence="1" id="KW-0472">Membrane</keyword>
<feature type="transmembrane region" description="Helical" evidence="1">
    <location>
        <begin position="369"/>
        <end position="389"/>
    </location>
</feature>
<organism evidence="3 4">
    <name type="scientific">Pseudoalteromonas rubra</name>
    <dbReference type="NCBI Taxonomy" id="43658"/>
    <lineage>
        <taxon>Bacteria</taxon>
        <taxon>Pseudomonadati</taxon>
        <taxon>Pseudomonadota</taxon>
        <taxon>Gammaproteobacteria</taxon>
        <taxon>Alteromonadales</taxon>
        <taxon>Pseudoalteromonadaceae</taxon>
        <taxon>Pseudoalteromonas</taxon>
    </lineage>
</organism>
<dbReference type="EMBL" id="JXYA01000011">
    <property type="protein sequence ID" value="KJZ11156.1"/>
    <property type="molecule type" value="Genomic_DNA"/>
</dbReference>
<comment type="caution">
    <text evidence="3">The sequence shown here is derived from an EMBL/GenBank/DDBJ whole genome shotgun (WGS) entry which is preliminary data.</text>
</comment>
<keyword evidence="4" id="KW-1185">Reference proteome</keyword>
<dbReference type="SMART" id="SM00044">
    <property type="entry name" value="CYCc"/>
    <property type="match status" value="1"/>
</dbReference>
<dbReference type="InterPro" id="IPR001054">
    <property type="entry name" value="A/G_cyclase"/>
</dbReference>
<dbReference type="Pfam" id="PF00211">
    <property type="entry name" value="Guanylate_cyc"/>
    <property type="match status" value="1"/>
</dbReference>
<accession>A0A0F4QTW5</accession>
<dbReference type="InterPro" id="IPR029787">
    <property type="entry name" value="Nucleotide_cyclase"/>
</dbReference>
<dbReference type="RefSeq" id="WP_046004150.1">
    <property type="nucleotide sequence ID" value="NZ_JXYA01000011.1"/>
</dbReference>
<dbReference type="InterPro" id="IPR007890">
    <property type="entry name" value="CHASE2"/>
</dbReference>
<dbReference type="OrthoDB" id="9806704at2"/>
<dbReference type="PANTHER" id="PTHR43081">
    <property type="entry name" value="ADENYLATE CYCLASE, TERMINAL-DIFFERENTIATION SPECIFIC-RELATED"/>
    <property type="match status" value="1"/>
</dbReference>
<evidence type="ECO:0000259" key="2">
    <source>
        <dbReference type="PROSITE" id="PS50125"/>
    </source>
</evidence>
<feature type="domain" description="Guanylate cyclase" evidence="2">
    <location>
        <begin position="487"/>
        <end position="619"/>
    </location>
</feature>
<dbReference type="Gene3D" id="3.30.70.1230">
    <property type="entry name" value="Nucleotide cyclase"/>
    <property type="match status" value="1"/>
</dbReference>
<gene>
    <name evidence="3" type="ORF">TW77_06480</name>
</gene>
<evidence type="ECO:0000313" key="3">
    <source>
        <dbReference type="EMBL" id="KJZ11156.1"/>
    </source>
</evidence>
<dbReference type="Proteomes" id="UP000033452">
    <property type="component" value="Unassembled WGS sequence"/>
</dbReference>
<feature type="transmembrane region" description="Helical" evidence="1">
    <location>
        <begin position="423"/>
        <end position="445"/>
    </location>
</feature>
<dbReference type="InterPro" id="IPR050697">
    <property type="entry name" value="Adenylyl/Guanylyl_Cyclase_3/4"/>
</dbReference>
<evidence type="ECO:0000313" key="4">
    <source>
        <dbReference type="Proteomes" id="UP000033452"/>
    </source>
</evidence>
<evidence type="ECO:0000256" key="1">
    <source>
        <dbReference type="SAM" id="Phobius"/>
    </source>
</evidence>
<feature type="transmembrane region" description="Helical" evidence="1">
    <location>
        <begin position="394"/>
        <end position="417"/>
    </location>
</feature>
<dbReference type="PATRIC" id="fig|43658.5.peg.1364"/>
<keyword evidence="3" id="KW-0418">Kinase</keyword>
<dbReference type="GO" id="GO:0006171">
    <property type="term" value="P:cAMP biosynthetic process"/>
    <property type="evidence" value="ECO:0007669"/>
    <property type="project" value="TreeGrafter"/>
</dbReference>